<dbReference type="InterPro" id="IPR007325">
    <property type="entry name" value="KFase/CYL"/>
</dbReference>
<protein>
    <submittedName>
        <fullName evidence="2">Cyclase family</fullName>
    </submittedName>
</protein>
<dbReference type="EMBL" id="CACRXK020003321">
    <property type="protein sequence ID" value="CAB3998308.1"/>
    <property type="molecule type" value="Genomic_DNA"/>
</dbReference>
<evidence type="ECO:0000313" key="2">
    <source>
        <dbReference type="EMBL" id="CAB3998308.1"/>
    </source>
</evidence>
<dbReference type="Gene3D" id="3.50.30.50">
    <property type="entry name" value="Putative cyclase"/>
    <property type="match status" value="1"/>
</dbReference>
<dbReference type="InterPro" id="IPR037175">
    <property type="entry name" value="KFase_sf"/>
</dbReference>
<reference evidence="2" key="1">
    <citation type="submission" date="2020-04" db="EMBL/GenBank/DDBJ databases">
        <authorList>
            <person name="Alioto T."/>
            <person name="Alioto T."/>
            <person name="Gomez Garrido J."/>
        </authorList>
    </citation>
    <scope>NUCLEOTIDE SEQUENCE</scope>
    <source>
        <strain evidence="2">A484AB</strain>
    </source>
</reference>
<dbReference type="Proteomes" id="UP001152795">
    <property type="component" value="Unassembled WGS sequence"/>
</dbReference>
<dbReference type="Pfam" id="PF04199">
    <property type="entry name" value="Cyclase"/>
    <property type="match status" value="1"/>
</dbReference>
<dbReference type="GO" id="GO:0019441">
    <property type="term" value="P:L-tryptophan catabolic process to kynurenine"/>
    <property type="evidence" value="ECO:0007669"/>
    <property type="project" value="InterPro"/>
</dbReference>
<dbReference type="AlphaFoldDB" id="A0A6S7H244"/>
<dbReference type="SUPFAM" id="SSF102198">
    <property type="entry name" value="Putative cyclase"/>
    <property type="match status" value="1"/>
</dbReference>
<dbReference type="GO" id="GO:0004061">
    <property type="term" value="F:arylformamidase activity"/>
    <property type="evidence" value="ECO:0007669"/>
    <property type="project" value="InterPro"/>
</dbReference>
<gene>
    <name evidence="2" type="ORF">PACLA_8A056747</name>
</gene>
<name>A0A6S7H244_PARCT</name>
<sequence>MNETDTVGFEHTLTYLGALARASYVIAIAYKLKLSEHSGTHIDAPVHFSEGKPTVDEILPEDLIDQAIVINITEQAFEKIPTMKYLLMTSKTGRSKWCDS</sequence>
<dbReference type="OrthoDB" id="7108654at2759"/>
<proteinExistence type="inferred from homology"/>
<evidence type="ECO:0000313" key="3">
    <source>
        <dbReference type="Proteomes" id="UP001152795"/>
    </source>
</evidence>
<comment type="caution">
    <text evidence="2">The sequence shown here is derived from an EMBL/GenBank/DDBJ whole genome shotgun (WGS) entry which is preliminary data.</text>
</comment>
<keyword evidence="3" id="KW-1185">Reference proteome</keyword>
<evidence type="ECO:0000256" key="1">
    <source>
        <dbReference type="ARBA" id="ARBA00007865"/>
    </source>
</evidence>
<comment type="similarity">
    <text evidence="1">Belongs to the Cyclase 1 superfamily.</text>
</comment>
<accession>A0A6S7H244</accession>
<organism evidence="2 3">
    <name type="scientific">Paramuricea clavata</name>
    <name type="common">Red gorgonian</name>
    <name type="synonym">Violescent sea-whip</name>
    <dbReference type="NCBI Taxonomy" id="317549"/>
    <lineage>
        <taxon>Eukaryota</taxon>
        <taxon>Metazoa</taxon>
        <taxon>Cnidaria</taxon>
        <taxon>Anthozoa</taxon>
        <taxon>Octocorallia</taxon>
        <taxon>Malacalcyonacea</taxon>
        <taxon>Plexauridae</taxon>
        <taxon>Paramuricea</taxon>
    </lineage>
</organism>